<feature type="signal peptide" evidence="13">
    <location>
        <begin position="1"/>
        <end position="17"/>
    </location>
</feature>
<dbReference type="PRINTS" id="PR00019">
    <property type="entry name" value="LEURICHRPT"/>
</dbReference>
<reference evidence="15" key="1">
    <citation type="submission" date="2022-02" db="EMBL/GenBank/DDBJ databases">
        <authorList>
            <person name="Henning P.M."/>
            <person name="McCubbin A.G."/>
            <person name="Shore J.S."/>
        </authorList>
    </citation>
    <scope>NUCLEOTIDE SEQUENCE</scope>
    <source>
        <strain evidence="15">F60SS</strain>
        <tissue evidence="15">Leaves</tissue>
    </source>
</reference>
<dbReference type="PANTHER" id="PTHR48061">
    <property type="entry name" value="LEUCINE-RICH REPEAT RECEPTOR PROTEIN KINASE EMS1-LIKE-RELATED"/>
    <property type="match status" value="1"/>
</dbReference>
<evidence type="ECO:0000256" key="4">
    <source>
        <dbReference type="ARBA" id="ARBA00022614"/>
    </source>
</evidence>
<organism evidence="15 16">
    <name type="scientific">Turnera subulata</name>
    <dbReference type="NCBI Taxonomy" id="218843"/>
    <lineage>
        <taxon>Eukaryota</taxon>
        <taxon>Viridiplantae</taxon>
        <taxon>Streptophyta</taxon>
        <taxon>Embryophyta</taxon>
        <taxon>Tracheophyta</taxon>
        <taxon>Spermatophyta</taxon>
        <taxon>Magnoliopsida</taxon>
        <taxon>eudicotyledons</taxon>
        <taxon>Gunneridae</taxon>
        <taxon>Pentapetalae</taxon>
        <taxon>rosids</taxon>
        <taxon>fabids</taxon>
        <taxon>Malpighiales</taxon>
        <taxon>Passifloraceae</taxon>
        <taxon>Turnera</taxon>
    </lineage>
</organism>
<dbReference type="EMBL" id="JAKUCV010001666">
    <property type="protein sequence ID" value="KAJ4845468.1"/>
    <property type="molecule type" value="Genomic_DNA"/>
</dbReference>
<dbReference type="OrthoDB" id="1394818at2759"/>
<dbReference type="GO" id="GO:0005886">
    <property type="term" value="C:plasma membrane"/>
    <property type="evidence" value="ECO:0007669"/>
    <property type="project" value="UniProtKB-SubCell"/>
</dbReference>
<dbReference type="InterPro" id="IPR003591">
    <property type="entry name" value="Leu-rich_rpt_typical-subtyp"/>
</dbReference>
<dbReference type="Pfam" id="PF13855">
    <property type="entry name" value="LRR_8"/>
    <property type="match status" value="2"/>
</dbReference>
<proteinExistence type="inferred from homology"/>
<dbReference type="SUPFAM" id="SSF52047">
    <property type="entry name" value="RNI-like"/>
    <property type="match status" value="2"/>
</dbReference>
<evidence type="ECO:0000256" key="5">
    <source>
        <dbReference type="ARBA" id="ARBA00022692"/>
    </source>
</evidence>
<comment type="similarity">
    <text evidence="2">Belongs to the RLP family.</text>
</comment>
<dbReference type="InterPro" id="IPR046956">
    <property type="entry name" value="RLP23-like"/>
</dbReference>
<keyword evidence="9 12" id="KW-0472">Membrane</keyword>
<keyword evidence="4" id="KW-0433">Leucine-rich repeat</keyword>
<evidence type="ECO:0000256" key="9">
    <source>
        <dbReference type="ARBA" id="ARBA00023136"/>
    </source>
</evidence>
<evidence type="ECO:0000256" key="10">
    <source>
        <dbReference type="ARBA" id="ARBA00023170"/>
    </source>
</evidence>
<evidence type="ECO:0000256" key="13">
    <source>
        <dbReference type="SAM" id="SignalP"/>
    </source>
</evidence>
<feature type="non-terminal residue" evidence="15">
    <location>
        <position position="1"/>
    </location>
</feature>
<evidence type="ECO:0000256" key="12">
    <source>
        <dbReference type="SAM" id="Phobius"/>
    </source>
</evidence>
<dbReference type="Pfam" id="PF00560">
    <property type="entry name" value="LRR_1"/>
    <property type="match status" value="7"/>
</dbReference>
<evidence type="ECO:0000259" key="14">
    <source>
        <dbReference type="Pfam" id="PF08263"/>
    </source>
</evidence>
<feature type="domain" description="Leucine-rich repeat-containing N-terminal plant-type" evidence="14">
    <location>
        <begin position="21"/>
        <end position="62"/>
    </location>
</feature>
<evidence type="ECO:0000256" key="8">
    <source>
        <dbReference type="ARBA" id="ARBA00022989"/>
    </source>
</evidence>
<gene>
    <name evidence="15" type="ORF">Tsubulata_033909</name>
</gene>
<keyword evidence="16" id="KW-1185">Reference proteome</keyword>
<keyword evidence="8 12" id="KW-1133">Transmembrane helix</keyword>
<dbReference type="InterPro" id="IPR032675">
    <property type="entry name" value="LRR_dom_sf"/>
</dbReference>
<keyword evidence="7" id="KW-0677">Repeat</keyword>
<comment type="caution">
    <text evidence="15">The sequence shown here is derived from an EMBL/GenBank/DDBJ whole genome shotgun (WGS) entry which is preliminary data.</text>
</comment>
<keyword evidence="5 12" id="KW-0812">Transmembrane</keyword>
<evidence type="ECO:0000313" key="16">
    <source>
        <dbReference type="Proteomes" id="UP001141552"/>
    </source>
</evidence>
<dbReference type="PANTHER" id="PTHR48061:SF2">
    <property type="entry name" value="RECEPTOR LIKE PROTEIN 30-LIKE"/>
    <property type="match status" value="1"/>
</dbReference>
<protein>
    <recommendedName>
        <fullName evidence="14">Leucine-rich repeat-containing N-terminal plant-type domain-containing protein</fullName>
    </recommendedName>
</protein>
<evidence type="ECO:0000256" key="3">
    <source>
        <dbReference type="ARBA" id="ARBA00022475"/>
    </source>
</evidence>
<comment type="subcellular location">
    <subcellularLocation>
        <location evidence="1">Cell membrane</location>
        <topology evidence="1">Single-pass type I membrane protein</topology>
    </subcellularLocation>
</comment>
<name>A0A9Q0G948_9ROSI</name>
<evidence type="ECO:0000256" key="7">
    <source>
        <dbReference type="ARBA" id="ARBA00022737"/>
    </source>
</evidence>
<dbReference type="InterPro" id="IPR013210">
    <property type="entry name" value="LRR_N_plant-typ"/>
</dbReference>
<dbReference type="Pfam" id="PF08263">
    <property type="entry name" value="LRRNT_2"/>
    <property type="match status" value="1"/>
</dbReference>
<dbReference type="AlphaFoldDB" id="A0A9Q0G948"/>
<keyword evidence="3" id="KW-1003">Cell membrane</keyword>
<accession>A0A9Q0G948</accession>
<dbReference type="Gene3D" id="3.80.10.10">
    <property type="entry name" value="Ribonuclease Inhibitor"/>
    <property type="match status" value="5"/>
</dbReference>
<feature type="chain" id="PRO_5040287979" description="Leucine-rich repeat-containing N-terminal plant-type domain-containing protein" evidence="13">
    <location>
        <begin position="18"/>
        <end position="823"/>
    </location>
</feature>
<evidence type="ECO:0000256" key="1">
    <source>
        <dbReference type="ARBA" id="ARBA00004251"/>
    </source>
</evidence>
<evidence type="ECO:0000256" key="6">
    <source>
        <dbReference type="ARBA" id="ARBA00022729"/>
    </source>
</evidence>
<reference evidence="15" key="2">
    <citation type="journal article" date="2023" name="Plants (Basel)">
        <title>Annotation of the Turnera subulata (Passifloraceae) Draft Genome Reveals the S-Locus Evolved after the Divergence of Turneroideae from Passifloroideae in a Stepwise Manner.</title>
        <authorList>
            <person name="Henning P.M."/>
            <person name="Roalson E.H."/>
            <person name="Mir W."/>
            <person name="McCubbin A.G."/>
            <person name="Shore J.S."/>
        </authorList>
    </citation>
    <scope>NUCLEOTIDE SEQUENCE</scope>
    <source>
        <strain evidence="15">F60SS</strain>
    </source>
</reference>
<dbReference type="SMART" id="SM00369">
    <property type="entry name" value="LRR_TYP"/>
    <property type="match status" value="9"/>
</dbReference>
<dbReference type="Proteomes" id="UP001141552">
    <property type="component" value="Unassembled WGS sequence"/>
</dbReference>
<evidence type="ECO:0000256" key="11">
    <source>
        <dbReference type="ARBA" id="ARBA00023180"/>
    </source>
</evidence>
<keyword evidence="6 13" id="KW-0732">Signal</keyword>
<keyword evidence="11" id="KW-0325">Glycoprotein</keyword>
<evidence type="ECO:0000256" key="2">
    <source>
        <dbReference type="ARBA" id="ARBA00009592"/>
    </source>
</evidence>
<dbReference type="InterPro" id="IPR001611">
    <property type="entry name" value="Leu-rich_rpt"/>
</dbReference>
<feature type="transmembrane region" description="Helical" evidence="12">
    <location>
        <begin position="759"/>
        <end position="782"/>
    </location>
</feature>
<keyword evidence="10" id="KW-0675">Receptor</keyword>
<sequence length="823" mass="91542">MPLLSVLVGINVASVSSLCQSDQRTILLQLKSSQIFDELSSTKLVTWDPITDCCEWKGVSCDEDELSNVVGLDLSWESISGGLDSSSALFRLLSLQRLNLAFNFLNTSLPGDFAKLTNLTCLNLSNSGFRGQIPVQFSYMTRLISLDLSIPYKLWGGGGLKLEKPNLATLVQNLTQLTDLRLDGVNISSNGKEWGLALSSSLPNLQVLSLFNFFLSGPIDPSFQRLRFLSEINLGGNNLSSTAPEFFANFSNLSVLRLSFCQLQGNFPGKIFQLPSLKIVDLSNNPLLQGSFPEFSQNLSLQTLMLSATNFSGSIPQTLGNLTQIVYLDLSLNRGFCFPLTNLKDTLDLSSNKLEGTIPTSIFDLGRLSVLSLSSNRFNGTLQLDLVRELGNLTRLDLSYNNLTVNASFSNFAKSSFPQISTLKLASCNLRMFPDLSNQSSLSVLDLSDNQITGTVPQWICDGSLAYLNLSRNFLVGLPKPFFPPRVSILDLHHNQLQGDIPNPPPYATWEQSHEWRLPRILITITSLKVLVVRNNNFSGPIGCNYKNGTWPKLQIVDLASNNFSGTLPLRFSTWEAMTADGIESHDRLTFQPFKLSRGLYYQDSIRVTLKGFELELVKILTVFTSIDFSCNKFEGKISALIGRMNSLHVLNLSHNALTGQIPSVLGNLSQLESLDLSNNDMTGEIPQQLAKLTFLSVLNLSNNRLFGMIPTGSQFQTFSSDSFEGNEGLCGPPLNESCPPESPPPSSNRFTFGLEIDWNVLSFELGCIFGLGTVIGPLMFWKRWRIWYYRHVDRVLFRIFPHLEVKSWKQNRRRAIGRRGAH</sequence>
<dbReference type="FunFam" id="3.80.10.10:FF:000213">
    <property type="entry name" value="Tyrosine-sulfated glycopeptide receptor 1"/>
    <property type="match status" value="1"/>
</dbReference>
<evidence type="ECO:0000313" key="15">
    <source>
        <dbReference type="EMBL" id="KAJ4845468.1"/>
    </source>
</evidence>